<dbReference type="PANTHER" id="PTHR10286">
    <property type="entry name" value="INORGANIC PYROPHOSPHATASE"/>
    <property type="match status" value="1"/>
</dbReference>
<dbReference type="GO" id="GO:0004427">
    <property type="term" value="F:inorganic diphosphate phosphatase activity"/>
    <property type="evidence" value="ECO:0007669"/>
    <property type="project" value="UniProtKB-UniRule"/>
</dbReference>
<evidence type="ECO:0000256" key="6">
    <source>
        <dbReference type="ARBA" id="ARBA00047820"/>
    </source>
</evidence>
<evidence type="ECO:0000313" key="10">
    <source>
        <dbReference type="Proteomes" id="UP000187822"/>
    </source>
</evidence>
<comment type="similarity">
    <text evidence="7">Belongs to the PPase family.</text>
</comment>
<protein>
    <recommendedName>
        <fullName evidence="7">Inorganic pyrophosphatase</fullName>
        <ecNumber evidence="7">3.6.1.1</ecNumber>
    </recommendedName>
    <alternativeName>
        <fullName evidence="7">Pyrophosphate phospho-hydrolase</fullName>
        <shortName evidence="7">PPase</shortName>
    </alternativeName>
</protein>
<feature type="binding site" evidence="7">
    <location>
        <position position="74"/>
    </location>
    <ligand>
        <name>Mg(2+)</name>
        <dbReference type="ChEBI" id="CHEBI:18420"/>
        <label>1</label>
    </ligand>
</feature>
<keyword evidence="10" id="KW-1185">Reference proteome</keyword>
<dbReference type="InterPro" id="IPR036649">
    <property type="entry name" value="Pyrophosphatase_sf"/>
</dbReference>
<comment type="catalytic activity">
    <reaction evidence="6 7">
        <text>diphosphate + H2O = 2 phosphate + H(+)</text>
        <dbReference type="Rhea" id="RHEA:24576"/>
        <dbReference type="ChEBI" id="CHEBI:15377"/>
        <dbReference type="ChEBI" id="CHEBI:15378"/>
        <dbReference type="ChEBI" id="CHEBI:33019"/>
        <dbReference type="ChEBI" id="CHEBI:43474"/>
        <dbReference type="EC" id="3.6.1.1"/>
    </reaction>
</comment>
<feature type="binding site" evidence="7">
    <location>
        <position position="74"/>
    </location>
    <ligand>
        <name>Mg(2+)</name>
        <dbReference type="ChEBI" id="CHEBI:18420"/>
        <label>2</label>
    </ligand>
</feature>
<name>A0A1N5T5Z9_9ARCH</name>
<dbReference type="GO" id="GO:0006796">
    <property type="term" value="P:phosphate-containing compound metabolic process"/>
    <property type="evidence" value="ECO:0007669"/>
    <property type="project" value="InterPro"/>
</dbReference>
<keyword evidence="2 7" id="KW-0963">Cytoplasm</keyword>
<reference evidence="8 11" key="1">
    <citation type="submission" date="2016-04" db="EMBL/GenBank/DDBJ databases">
        <authorList>
            <person name="Evans L.H."/>
            <person name="Alamgir A."/>
            <person name="Owens N."/>
            <person name="Weber N.D."/>
            <person name="Virtaneva K."/>
            <person name="Barbian K."/>
            <person name="Babar A."/>
            <person name="Rosenke K."/>
        </authorList>
    </citation>
    <scope>NUCLEOTIDE SEQUENCE [LARGE SCALE GENOMIC DNA]</scope>
    <source>
        <strain evidence="8">S5</strain>
        <strain evidence="11">S5(T) (JCM 30642 \VKM B-2941)</strain>
    </source>
</reference>
<dbReference type="Proteomes" id="UP000195607">
    <property type="component" value="Chromosome I"/>
</dbReference>
<dbReference type="EC" id="3.6.1.1" evidence="7"/>
<dbReference type="STRING" id="1673428.CPM_0444"/>
<sequence length="182" mass="20494">MANNSLWITTSPGDDAPEEFYAVIETPKGSRNKYEVNKEGPGIMLDRVLHSSVMYPADYGFVPRTYYDDGDPIDVIVLTSFPLYPGTIVKVRPVGVMHMIDGGDRDDKIIGVASKDPSYSNIKDIKDVNPHLLKEIKNFFETYKILEGKKTSVSDYGDAAEAKKQIENSMKSFEDKFHNEFD</sequence>
<dbReference type="EMBL" id="LT719092">
    <property type="protein sequence ID" value="SJK84327.1"/>
    <property type="molecule type" value="Genomic_DNA"/>
</dbReference>
<dbReference type="GeneID" id="41587774"/>
<evidence type="ECO:0000256" key="4">
    <source>
        <dbReference type="ARBA" id="ARBA00022801"/>
    </source>
</evidence>
<evidence type="ECO:0000313" key="11">
    <source>
        <dbReference type="Proteomes" id="UP000195607"/>
    </source>
</evidence>
<dbReference type="EMBL" id="LT671858">
    <property type="protein sequence ID" value="SIM43766.1"/>
    <property type="molecule type" value="Genomic_DNA"/>
</dbReference>
<proteinExistence type="inferred from homology"/>
<feature type="binding site" evidence="7">
    <location>
        <position position="47"/>
    </location>
    <ligand>
        <name>substrate</name>
    </ligand>
</feature>
<comment type="subunit">
    <text evidence="7">Homohexamer.</text>
</comment>
<organism evidence="8 11">
    <name type="scientific">Cuniculiplasma divulgatum</name>
    <dbReference type="NCBI Taxonomy" id="1673428"/>
    <lineage>
        <taxon>Archaea</taxon>
        <taxon>Methanobacteriati</taxon>
        <taxon>Thermoplasmatota</taxon>
        <taxon>Thermoplasmata</taxon>
        <taxon>Thermoplasmatales</taxon>
        <taxon>Cuniculiplasmataceae</taxon>
        <taxon>Cuniculiplasma</taxon>
    </lineage>
</organism>
<keyword evidence="3 7" id="KW-0479">Metal-binding</keyword>
<dbReference type="FunFam" id="3.90.80.10:FF:000003">
    <property type="entry name" value="Inorganic pyrophosphatase"/>
    <property type="match status" value="1"/>
</dbReference>
<evidence type="ECO:0000256" key="2">
    <source>
        <dbReference type="ARBA" id="ARBA00022490"/>
    </source>
</evidence>
<feature type="binding site" evidence="7">
    <location>
        <position position="69"/>
    </location>
    <ligand>
        <name>Mg(2+)</name>
        <dbReference type="ChEBI" id="CHEBI:18420"/>
        <label>1</label>
    </ligand>
</feature>
<dbReference type="HAMAP" id="MF_00209">
    <property type="entry name" value="Inorganic_PPase"/>
    <property type="match status" value="1"/>
</dbReference>
<dbReference type="AlphaFoldDB" id="A0A1N5T5Z9"/>
<dbReference type="InterPro" id="IPR008162">
    <property type="entry name" value="Pyrophosphatase"/>
</dbReference>
<evidence type="ECO:0000313" key="8">
    <source>
        <dbReference type="EMBL" id="SIM43766.1"/>
    </source>
</evidence>
<keyword evidence="4 7" id="KW-0378">Hydrolase</keyword>
<dbReference type="Gene3D" id="3.90.80.10">
    <property type="entry name" value="Inorganic pyrophosphatase"/>
    <property type="match status" value="1"/>
</dbReference>
<dbReference type="GO" id="GO:0005737">
    <property type="term" value="C:cytoplasm"/>
    <property type="evidence" value="ECO:0007669"/>
    <property type="project" value="UniProtKB-SubCell"/>
</dbReference>
<keyword evidence="5 7" id="KW-0460">Magnesium</keyword>
<feature type="binding site" evidence="7">
    <location>
        <position position="106"/>
    </location>
    <ligand>
        <name>Mg(2+)</name>
        <dbReference type="ChEBI" id="CHEBI:18420"/>
        <label>1</label>
    </ligand>
</feature>
<comment type="cofactor">
    <cofactor evidence="1 7">
        <name>Mg(2+)</name>
        <dbReference type="ChEBI" id="CHEBI:18420"/>
    </cofactor>
</comment>
<accession>A0A1N5T5Z9</accession>
<dbReference type="Pfam" id="PF00719">
    <property type="entry name" value="Pyrophosphatase"/>
    <property type="match status" value="1"/>
</dbReference>
<dbReference type="SUPFAM" id="SSF50324">
    <property type="entry name" value="Inorganic pyrophosphatase"/>
    <property type="match status" value="1"/>
</dbReference>
<reference evidence="10" key="2">
    <citation type="submission" date="2016-06" db="EMBL/GenBank/DDBJ databases">
        <authorList>
            <person name="Toshchakov V.S."/>
        </authorList>
    </citation>
    <scope>NUCLEOTIDE SEQUENCE [LARGE SCALE GENOMIC DNA]</scope>
    <source>
        <strain>PM4 (JCM 30641</strain>
        <strain evidence="10">\VKM B-2940)</strain>
    </source>
</reference>
<dbReference type="Proteomes" id="UP000187822">
    <property type="component" value="Chromosome I"/>
</dbReference>
<evidence type="ECO:0000256" key="3">
    <source>
        <dbReference type="ARBA" id="ARBA00022723"/>
    </source>
</evidence>
<evidence type="ECO:0000256" key="1">
    <source>
        <dbReference type="ARBA" id="ARBA00001946"/>
    </source>
</evidence>
<dbReference type="KEGG" id="cdiv:CPM_0444"/>
<comment type="function">
    <text evidence="7">Catalyzes the hydrolysis of inorganic pyrophosphate (PPi) forming two phosphate ions.</text>
</comment>
<reference evidence="9" key="3">
    <citation type="submission" date="2016-06" db="EMBL/GenBank/DDBJ databases">
        <authorList>
            <person name="Olsen C.W."/>
            <person name="Carey S."/>
            <person name="Hinshaw L."/>
            <person name="Karasin A.I."/>
        </authorList>
    </citation>
    <scope>NUCLEOTIDE SEQUENCE [LARGE SCALE GENOMIC DNA]</scope>
    <source>
        <strain evidence="9">PM4</strain>
    </source>
</reference>
<evidence type="ECO:0000256" key="7">
    <source>
        <dbReference type="HAMAP-Rule" id="MF_00209"/>
    </source>
</evidence>
<dbReference type="CDD" id="cd00412">
    <property type="entry name" value="pyrophosphatase"/>
    <property type="match status" value="1"/>
</dbReference>
<evidence type="ECO:0000313" key="9">
    <source>
        <dbReference type="EMBL" id="SJK84327.1"/>
    </source>
</evidence>
<feature type="binding site" evidence="7">
    <location>
        <position position="143"/>
    </location>
    <ligand>
        <name>substrate</name>
    </ligand>
</feature>
<feature type="binding site" evidence="7">
    <location>
        <position position="59"/>
    </location>
    <ligand>
        <name>substrate</name>
    </ligand>
</feature>
<dbReference type="RefSeq" id="WP_077075933.1">
    <property type="nucleotide sequence ID" value="NZ_LT671858.1"/>
</dbReference>
<gene>
    <name evidence="7" type="primary">ppa</name>
    <name evidence="9" type="ORF">CPM_0444</name>
    <name evidence="8" type="ORF">CSP5_0472</name>
</gene>
<dbReference type="GO" id="GO:0000287">
    <property type="term" value="F:magnesium ion binding"/>
    <property type="evidence" value="ECO:0007669"/>
    <property type="project" value="UniProtKB-UniRule"/>
</dbReference>
<dbReference type="OrthoDB" id="134160at2157"/>
<feature type="binding site" evidence="7">
    <location>
        <position position="33"/>
    </location>
    <ligand>
        <name>substrate</name>
    </ligand>
</feature>
<comment type="subcellular location">
    <subcellularLocation>
        <location evidence="7">Cytoplasm</location>
    </subcellularLocation>
</comment>
<evidence type="ECO:0000256" key="5">
    <source>
        <dbReference type="ARBA" id="ARBA00022842"/>
    </source>
</evidence>
<dbReference type="PROSITE" id="PS00387">
    <property type="entry name" value="PPASE"/>
    <property type="match status" value="1"/>
</dbReference>